<dbReference type="AlphaFoldDB" id="A0ABD3UJ10"/>
<evidence type="ECO:0000256" key="4">
    <source>
        <dbReference type="ARBA" id="ARBA00022989"/>
    </source>
</evidence>
<dbReference type="InterPro" id="IPR036259">
    <property type="entry name" value="MFS_trans_sf"/>
</dbReference>
<feature type="transmembrane region" description="Helical" evidence="6">
    <location>
        <begin position="33"/>
        <end position="53"/>
    </location>
</feature>
<accession>A0ABD3UJ10</accession>
<evidence type="ECO:0000313" key="8">
    <source>
        <dbReference type="Proteomes" id="UP001634394"/>
    </source>
</evidence>
<keyword evidence="5 6" id="KW-0472">Membrane</keyword>
<feature type="transmembrane region" description="Helical" evidence="6">
    <location>
        <begin position="107"/>
        <end position="125"/>
    </location>
</feature>
<proteinExistence type="predicted"/>
<dbReference type="Pfam" id="PF07690">
    <property type="entry name" value="MFS_1"/>
    <property type="match status" value="1"/>
</dbReference>
<sequence>MINGNLNHIVSYTTMTNIHHNSEVTRRKFRWRAVVVILGGILINLTLGTYYTFGNFSPYIISYMRARIGEKDLSNVDGLWVTNIAKVSQSIGNVIGGLLFKRFGTRISTSVGCAFFSGSVLLSYFTVQKSFIAFAATYGFVFGFGMFAAYTSMLTTVIKWMPNNPGLAGGIVVAGFGGGALVFNQAITRYINPHNKVPDVIEGSDRYFSDEDLLDRVPKSFLILGATYTVMQIIGIIMITSPSDQVVNDASQQNIEDPNGSINKNHVDTSVINGSVVGDYLKSHDVEKGGTVVSNGNLKECTMSDENKEQTKRELITTGANSKQTVLQIIMITLKSRNFYIWLVVLFCMDCGMGFVTTLYKSYGQTFIQDDHFLALVGSCSSIFNCIGRPCWGALMDRFTFKVAMLCVTGLFASFTATLIASEFCGKAFFFVWVCAVYFSFCGLRIVLPASLSNIYGADNMGINFGLVSIIMIFSGVGTALLGTTLKDLIGWQGIFLLSAGIISVGFVASFFFNDREVKR</sequence>
<keyword evidence="2" id="KW-0813">Transport</keyword>
<feature type="transmembrane region" description="Helical" evidence="6">
    <location>
        <begin position="221"/>
        <end position="239"/>
    </location>
</feature>
<feature type="transmembrane region" description="Helical" evidence="6">
    <location>
        <begin position="166"/>
        <end position="187"/>
    </location>
</feature>
<dbReference type="Proteomes" id="UP001634394">
    <property type="component" value="Unassembled WGS sequence"/>
</dbReference>
<feature type="transmembrane region" description="Helical" evidence="6">
    <location>
        <begin position="339"/>
        <end position="360"/>
    </location>
</feature>
<dbReference type="EMBL" id="JBJQND010000016">
    <property type="protein sequence ID" value="KAL3848528.1"/>
    <property type="molecule type" value="Genomic_DNA"/>
</dbReference>
<evidence type="ECO:0000256" key="6">
    <source>
        <dbReference type="SAM" id="Phobius"/>
    </source>
</evidence>
<feature type="transmembrane region" description="Helical" evidence="6">
    <location>
        <begin position="460"/>
        <end position="483"/>
    </location>
</feature>
<keyword evidence="4 6" id="KW-1133">Transmembrane helix</keyword>
<evidence type="ECO:0000256" key="2">
    <source>
        <dbReference type="ARBA" id="ARBA00022448"/>
    </source>
</evidence>
<feature type="transmembrane region" description="Helical" evidence="6">
    <location>
        <begin position="428"/>
        <end position="448"/>
    </location>
</feature>
<evidence type="ECO:0008006" key="9">
    <source>
        <dbReference type="Google" id="ProtNLM"/>
    </source>
</evidence>
<comment type="caution">
    <text evidence="7">The sequence shown here is derived from an EMBL/GenBank/DDBJ whole genome shotgun (WGS) entry which is preliminary data.</text>
</comment>
<keyword evidence="8" id="KW-1185">Reference proteome</keyword>
<feature type="transmembrane region" description="Helical" evidence="6">
    <location>
        <begin position="489"/>
        <end position="513"/>
    </location>
</feature>
<evidence type="ECO:0000256" key="1">
    <source>
        <dbReference type="ARBA" id="ARBA00004141"/>
    </source>
</evidence>
<feature type="transmembrane region" description="Helical" evidence="6">
    <location>
        <begin position="80"/>
        <end position="100"/>
    </location>
</feature>
<evidence type="ECO:0000256" key="5">
    <source>
        <dbReference type="ARBA" id="ARBA00023136"/>
    </source>
</evidence>
<feature type="transmembrane region" description="Helical" evidence="6">
    <location>
        <begin position="403"/>
        <end position="422"/>
    </location>
</feature>
<feature type="transmembrane region" description="Helical" evidence="6">
    <location>
        <begin position="131"/>
        <end position="154"/>
    </location>
</feature>
<reference evidence="7 8" key="1">
    <citation type="submission" date="2024-11" db="EMBL/GenBank/DDBJ databases">
        <title>Chromosome-level genome assembly of the freshwater bivalve Anodonta woodiana.</title>
        <authorList>
            <person name="Chen X."/>
        </authorList>
    </citation>
    <scope>NUCLEOTIDE SEQUENCE [LARGE SCALE GENOMIC DNA]</scope>
    <source>
        <strain evidence="7">MN2024</strain>
        <tissue evidence="7">Gills</tissue>
    </source>
</reference>
<keyword evidence="3 6" id="KW-0812">Transmembrane</keyword>
<gene>
    <name evidence="7" type="ORF">ACJMK2_019379</name>
</gene>
<dbReference type="PANTHER" id="PTHR43385:SF1">
    <property type="entry name" value="RIBOFLAVIN TRANSPORTER RIBJ"/>
    <property type="match status" value="1"/>
</dbReference>
<protein>
    <recommendedName>
        <fullName evidence="9">Major facilitator superfamily (MFS) profile domain-containing protein</fullName>
    </recommendedName>
</protein>
<dbReference type="InterPro" id="IPR052983">
    <property type="entry name" value="MFS_Riboflavin_Transporter"/>
</dbReference>
<name>A0ABD3UJ10_SINWO</name>
<dbReference type="InterPro" id="IPR011701">
    <property type="entry name" value="MFS"/>
</dbReference>
<dbReference type="PANTHER" id="PTHR43385">
    <property type="entry name" value="RIBOFLAVIN TRANSPORTER RIBJ"/>
    <property type="match status" value="1"/>
</dbReference>
<evidence type="ECO:0000313" key="7">
    <source>
        <dbReference type="EMBL" id="KAL3848528.1"/>
    </source>
</evidence>
<comment type="subcellular location">
    <subcellularLocation>
        <location evidence="1">Membrane</location>
        <topology evidence="1">Multi-pass membrane protein</topology>
    </subcellularLocation>
</comment>
<dbReference type="Gene3D" id="1.20.1250.20">
    <property type="entry name" value="MFS general substrate transporter like domains"/>
    <property type="match status" value="2"/>
</dbReference>
<evidence type="ECO:0000256" key="3">
    <source>
        <dbReference type="ARBA" id="ARBA00022692"/>
    </source>
</evidence>
<feature type="transmembrane region" description="Helical" evidence="6">
    <location>
        <begin position="372"/>
        <end position="391"/>
    </location>
</feature>
<dbReference type="SUPFAM" id="SSF103473">
    <property type="entry name" value="MFS general substrate transporter"/>
    <property type="match status" value="1"/>
</dbReference>
<organism evidence="7 8">
    <name type="scientific">Sinanodonta woodiana</name>
    <name type="common">Chinese pond mussel</name>
    <name type="synonym">Anodonta woodiana</name>
    <dbReference type="NCBI Taxonomy" id="1069815"/>
    <lineage>
        <taxon>Eukaryota</taxon>
        <taxon>Metazoa</taxon>
        <taxon>Spiralia</taxon>
        <taxon>Lophotrochozoa</taxon>
        <taxon>Mollusca</taxon>
        <taxon>Bivalvia</taxon>
        <taxon>Autobranchia</taxon>
        <taxon>Heteroconchia</taxon>
        <taxon>Palaeoheterodonta</taxon>
        <taxon>Unionida</taxon>
        <taxon>Unionoidea</taxon>
        <taxon>Unionidae</taxon>
        <taxon>Unioninae</taxon>
        <taxon>Sinanodonta</taxon>
    </lineage>
</organism>
<dbReference type="GO" id="GO:0016020">
    <property type="term" value="C:membrane"/>
    <property type="evidence" value="ECO:0007669"/>
    <property type="project" value="UniProtKB-SubCell"/>
</dbReference>